<feature type="domain" description="PITH" evidence="2">
    <location>
        <begin position="1"/>
        <end position="148"/>
    </location>
</feature>
<accession>A0AAW2ZQ62</accession>
<comment type="caution">
    <text evidence="3">The sequence shown here is derived from an EMBL/GenBank/DDBJ whole genome shotgun (WGS) entry which is preliminary data.</text>
</comment>
<evidence type="ECO:0000313" key="4">
    <source>
        <dbReference type="Proteomes" id="UP001431209"/>
    </source>
</evidence>
<dbReference type="PANTHER" id="PTHR12341">
    <property type="entry name" value="5'-&gt;3' EXORIBONUCLEASE"/>
    <property type="match status" value="1"/>
</dbReference>
<dbReference type="GO" id="GO:0016075">
    <property type="term" value="P:rRNA catabolic process"/>
    <property type="evidence" value="ECO:0007669"/>
    <property type="project" value="TreeGrafter"/>
</dbReference>
<name>A0AAW2ZQ62_9EUKA</name>
<dbReference type="InterPro" id="IPR008979">
    <property type="entry name" value="Galactose-bd-like_sf"/>
</dbReference>
<dbReference type="GO" id="GO:0005634">
    <property type="term" value="C:nucleus"/>
    <property type="evidence" value="ECO:0007669"/>
    <property type="project" value="TreeGrafter"/>
</dbReference>
<feature type="non-terminal residue" evidence="3">
    <location>
        <position position="443"/>
    </location>
</feature>
<proteinExistence type="predicted"/>
<sequence length="443" mass="51373">MLSSVQSASSTDFVSKYEFNSDIDQQLIIKISLKQPLQLCSLLLRTSDLKKGPKIVRIYVNNRNLDFTNVDEAVCAQEVDFNEVCGEYNQSEIPLRLSKFNNVYHVCIYVVNNNSTPDSKTVLTACALFGVPSTTAYNAAPKKVNNKKGWNEHYRRHHQVQSRGRGGYENRPKPNPEQLRAVQRAMTQQEASTSSSDYSSRYNVLPHSLIVNENGLNRVDVAKYKQEYYKIKMGIESKQQVDQLVDQFMKGIEWVMLYYYRGVPSWEWFYPYHYSPFASDIINYARKKIDFRIGQPLSPIEQLIAVLPPHFKPTKSILPKSTIGIVNKILNQQTPLSLFYPHPNVVEIDPGDEGLRKTKRDSHHRSKMHYHYARMVMLLPFVDVQQIKDEMKNVVLSEDEKKRDVVDTVKYYRYNKDLDQGTYRSTVSVLPDVENCHTELYFQ</sequence>
<dbReference type="GO" id="GO:0003723">
    <property type="term" value="F:RNA binding"/>
    <property type="evidence" value="ECO:0007669"/>
    <property type="project" value="TreeGrafter"/>
</dbReference>
<dbReference type="InterPro" id="IPR041412">
    <property type="entry name" value="Xrn1_helical"/>
</dbReference>
<organism evidence="3 4">
    <name type="scientific">Acrasis kona</name>
    <dbReference type="NCBI Taxonomy" id="1008807"/>
    <lineage>
        <taxon>Eukaryota</taxon>
        <taxon>Discoba</taxon>
        <taxon>Heterolobosea</taxon>
        <taxon>Tetramitia</taxon>
        <taxon>Eutetramitia</taxon>
        <taxon>Acrasidae</taxon>
        <taxon>Acrasis</taxon>
    </lineage>
</organism>
<evidence type="ECO:0000259" key="2">
    <source>
        <dbReference type="PROSITE" id="PS51532"/>
    </source>
</evidence>
<dbReference type="GO" id="GO:0004534">
    <property type="term" value="F:5'-3' RNA exonuclease activity"/>
    <property type="evidence" value="ECO:0007669"/>
    <property type="project" value="TreeGrafter"/>
</dbReference>
<reference evidence="3 4" key="1">
    <citation type="submission" date="2024-03" db="EMBL/GenBank/DDBJ databases">
        <title>The Acrasis kona genome and developmental transcriptomes reveal deep origins of eukaryotic multicellular pathways.</title>
        <authorList>
            <person name="Sheikh S."/>
            <person name="Fu C.-J."/>
            <person name="Brown M.W."/>
            <person name="Baldauf S.L."/>
        </authorList>
    </citation>
    <scope>NUCLEOTIDE SEQUENCE [LARGE SCALE GENOMIC DNA]</scope>
    <source>
        <strain evidence="3 4">ATCC MYA-3509</strain>
    </source>
</reference>
<dbReference type="Gene3D" id="1.25.40.1050">
    <property type="match status" value="1"/>
</dbReference>
<evidence type="ECO:0000313" key="3">
    <source>
        <dbReference type="EMBL" id="KAL0492003.1"/>
    </source>
</evidence>
<keyword evidence="4" id="KW-1185">Reference proteome</keyword>
<dbReference type="SUPFAM" id="SSF49785">
    <property type="entry name" value="Galactose-binding domain-like"/>
    <property type="match status" value="1"/>
</dbReference>
<dbReference type="Gene3D" id="2.60.120.470">
    <property type="entry name" value="PITH domain"/>
    <property type="match status" value="1"/>
</dbReference>
<dbReference type="Pfam" id="PF06201">
    <property type="entry name" value="PITH"/>
    <property type="match status" value="1"/>
</dbReference>
<dbReference type="GO" id="GO:0005737">
    <property type="term" value="C:cytoplasm"/>
    <property type="evidence" value="ECO:0007669"/>
    <property type="project" value="UniProtKB-ARBA"/>
</dbReference>
<dbReference type="InterPro" id="IPR010400">
    <property type="entry name" value="PITH_dom"/>
</dbReference>
<dbReference type="PROSITE" id="PS51532">
    <property type="entry name" value="PITH"/>
    <property type="match status" value="1"/>
</dbReference>
<dbReference type="PANTHER" id="PTHR12341:SF7">
    <property type="entry name" value="5'-3' EXORIBONUCLEASE 1"/>
    <property type="match status" value="1"/>
</dbReference>
<feature type="region of interest" description="Disordered" evidence="1">
    <location>
        <begin position="150"/>
        <end position="199"/>
    </location>
</feature>
<dbReference type="GO" id="GO:0000956">
    <property type="term" value="P:nuclear-transcribed mRNA catabolic process"/>
    <property type="evidence" value="ECO:0007669"/>
    <property type="project" value="TreeGrafter"/>
</dbReference>
<dbReference type="Pfam" id="PF17846">
    <property type="entry name" value="XRN_M"/>
    <property type="match status" value="1"/>
</dbReference>
<dbReference type="EMBL" id="JAOPGA020001893">
    <property type="protein sequence ID" value="KAL0492003.1"/>
    <property type="molecule type" value="Genomic_DNA"/>
</dbReference>
<dbReference type="InterPro" id="IPR027073">
    <property type="entry name" value="5_3_exoribonuclease"/>
</dbReference>
<evidence type="ECO:0000256" key="1">
    <source>
        <dbReference type="SAM" id="MobiDB-lite"/>
    </source>
</evidence>
<dbReference type="InterPro" id="IPR037047">
    <property type="entry name" value="PITH_dom_sf"/>
</dbReference>
<protein>
    <recommendedName>
        <fullName evidence="2">PITH domain-containing protein</fullName>
    </recommendedName>
</protein>
<dbReference type="Proteomes" id="UP001431209">
    <property type="component" value="Unassembled WGS sequence"/>
</dbReference>
<dbReference type="AlphaFoldDB" id="A0AAW2ZQ62"/>
<gene>
    <name evidence="3" type="ORF">AKO1_010121</name>
</gene>